<sequence length="79" mass="8993">MQAAQVKDEFSLEEDLQKVEEIINKMKSGQLNLEEMIKLYEEGISLLTRCKQTLEQAELKINQLSATFNQSESEGDNNG</sequence>
<gene>
    <name evidence="1" type="primary">xseB</name>
    <name evidence="1" type="ORF">E0946_04940</name>
</gene>
<dbReference type="EC" id="3.1.11.6" evidence="1"/>
<dbReference type="EMBL" id="SMOG01000014">
    <property type="protein sequence ID" value="TDF72828.1"/>
    <property type="molecule type" value="Genomic_DNA"/>
</dbReference>
<protein>
    <submittedName>
        <fullName evidence="1">Exodeoxyribonuclease VII small subunit</fullName>
        <ecNumber evidence="1">3.1.11.6</ecNumber>
    </submittedName>
</protein>
<reference evidence="1" key="1">
    <citation type="submission" date="2019-03" db="EMBL/GenBank/DDBJ databases">
        <title>Candidatus Syntrophosphaera thermopropionivorans: a novel player in syntrophic propionate oxidation during anaerobic digestion.</title>
        <authorList>
            <person name="Dyksma S."/>
        </authorList>
    </citation>
    <scope>NUCLEOTIDE SEQUENCE</scope>
    <source>
        <strain evidence="1">W5</strain>
    </source>
</reference>
<dbReference type="Proteomes" id="UP000294588">
    <property type="component" value="Unassembled WGS sequence"/>
</dbReference>
<keyword evidence="2" id="KW-1185">Reference proteome</keyword>
<comment type="caution">
    <text evidence="1">The sequence shown here is derived from an EMBL/GenBank/DDBJ whole genome shotgun (WGS) entry which is preliminary data.</text>
</comment>
<accession>A0AC61QIP5</accession>
<organism evidence="1 2">
    <name type="scientific">Candidatus Syntrophosphaera thermopropionivorans</name>
    <dbReference type="NCBI Taxonomy" id="2593015"/>
    <lineage>
        <taxon>Bacteria</taxon>
        <taxon>Pseudomonadati</taxon>
        <taxon>Candidatus Cloacimonadota</taxon>
        <taxon>Candidatus Cloacimonadia</taxon>
        <taxon>Candidatus Cloacimonadales</taxon>
        <taxon>Candidatus Cloacimonadaceae</taxon>
        <taxon>Candidatus Syntrophosphaera</taxon>
    </lineage>
</organism>
<name>A0AC61QIP5_9BACT</name>
<keyword evidence="1" id="KW-0378">Hydrolase</keyword>
<evidence type="ECO:0000313" key="1">
    <source>
        <dbReference type="EMBL" id="TDF72828.1"/>
    </source>
</evidence>
<proteinExistence type="predicted"/>
<evidence type="ECO:0000313" key="2">
    <source>
        <dbReference type="Proteomes" id="UP000294588"/>
    </source>
</evidence>